<dbReference type="EMBL" id="JAUSQZ010000001">
    <property type="protein sequence ID" value="MDP9825053.1"/>
    <property type="molecule type" value="Genomic_DNA"/>
</dbReference>
<protein>
    <recommendedName>
        <fullName evidence="3">Sigma-70-like protein</fullName>
    </recommendedName>
</protein>
<organism evidence="1 2">
    <name type="scientific">Kineosporia succinea</name>
    <dbReference type="NCBI Taxonomy" id="84632"/>
    <lineage>
        <taxon>Bacteria</taxon>
        <taxon>Bacillati</taxon>
        <taxon>Actinomycetota</taxon>
        <taxon>Actinomycetes</taxon>
        <taxon>Kineosporiales</taxon>
        <taxon>Kineosporiaceae</taxon>
        <taxon>Kineosporia</taxon>
    </lineage>
</organism>
<gene>
    <name evidence="1" type="ORF">J2S57_000802</name>
</gene>
<dbReference type="SUPFAM" id="SSF88946">
    <property type="entry name" value="Sigma2 domain of RNA polymerase sigma factors"/>
    <property type="match status" value="1"/>
</dbReference>
<dbReference type="InterPro" id="IPR013325">
    <property type="entry name" value="RNA_pol_sigma_r2"/>
</dbReference>
<comment type="caution">
    <text evidence="1">The sequence shown here is derived from an EMBL/GenBank/DDBJ whole genome shotgun (WGS) entry which is preliminary data.</text>
</comment>
<keyword evidence="2" id="KW-1185">Reference proteome</keyword>
<evidence type="ECO:0000313" key="2">
    <source>
        <dbReference type="Proteomes" id="UP001235712"/>
    </source>
</evidence>
<dbReference type="RefSeq" id="WP_307238440.1">
    <property type="nucleotide sequence ID" value="NZ_JAUSQZ010000001.1"/>
</dbReference>
<reference evidence="1 2" key="1">
    <citation type="submission" date="2023-07" db="EMBL/GenBank/DDBJ databases">
        <title>Sequencing the genomes of 1000 actinobacteria strains.</title>
        <authorList>
            <person name="Klenk H.-P."/>
        </authorList>
    </citation>
    <scope>NUCLEOTIDE SEQUENCE [LARGE SCALE GENOMIC DNA]</scope>
    <source>
        <strain evidence="1 2">DSM 44388</strain>
    </source>
</reference>
<proteinExistence type="predicted"/>
<sequence>MTLVPSRPPADEIARDASEVALDDLVRALPAVTGPQRAELLGRITSAALPLALAASHRYRRDAEPAELQQIAALCVITAVQTWRPHESARFAAHVVAGTHAGIQRYLWNRRRSEHSRHRPGVKPDRAASRIAALEAGLRDALAASAYPARDLPPQR</sequence>
<dbReference type="Proteomes" id="UP001235712">
    <property type="component" value="Unassembled WGS sequence"/>
</dbReference>
<evidence type="ECO:0000313" key="1">
    <source>
        <dbReference type="EMBL" id="MDP9825053.1"/>
    </source>
</evidence>
<evidence type="ECO:0008006" key="3">
    <source>
        <dbReference type="Google" id="ProtNLM"/>
    </source>
</evidence>
<accession>A0ABT9NX97</accession>
<name>A0ABT9NX97_9ACTN</name>